<dbReference type="PANTHER" id="PTHR44329">
    <property type="entry name" value="SERINE/THREONINE-PROTEIN KINASE TNNI3K-RELATED"/>
    <property type="match status" value="1"/>
</dbReference>
<sequence>MIITDFGLSKSLDDGTESISSGVYGRCEYCDPKYVLNPLKYKWNKHFDVYNIGVLFWELSSGVPPFNEFKNNPTKISNRLCKGREHPIEGTPIDFQNLYTAAWDGSPDKRPNFKEFAKS</sequence>
<dbReference type="PROSITE" id="PS50011">
    <property type="entry name" value="PROTEIN_KINASE_DOM"/>
    <property type="match status" value="1"/>
</dbReference>
<proteinExistence type="predicted"/>
<dbReference type="GO" id="GO:0005524">
    <property type="term" value="F:ATP binding"/>
    <property type="evidence" value="ECO:0007669"/>
    <property type="project" value="InterPro"/>
</dbReference>
<dbReference type="Gene3D" id="1.10.510.10">
    <property type="entry name" value="Transferase(Phosphotransferase) domain 1"/>
    <property type="match status" value="1"/>
</dbReference>
<keyword evidence="2" id="KW-0418">Kinase</keyword>
<feature type="domain" description="Protein kinase" evidence="1">
    <location>
        <begin position="1"/>
        <end position="119"/>
    </location>
</feature>
<evidence type="ECO:0000313" key="2">
    <source>
        <dbReference type="EMBL" id="KAF0515128.1"/>
    </source>
</evidence>
<protein>
    <submittedName>
        <fullName evidence="2">Kinase-like protein</fullName>
    </submittedName>
</protein>
<gene>
    <name evidence="2" type="ORF">F8M41_017376</name>
</gene>
<dbReference type="EMBL" id="WTPW01000400">
    <property type="protein sequence ID" value="KAF0515128.1"/>
    <property type="molecule type" value="Genomic_DNA"/>
</dbReference>
<keyword evidence="3" id="KW-1185">Reference proteome</keyword>
<name>A0A8H4EM28_GIGMA</name>
<evidence type="ECO:0000313" key="3">
    <source>
        <dbReference type="Proteomes" id="UP000439903"/>
    </source>
</evidence>
<dbReference type="InterPro" id="IPR011009">
    <property type="entry name" value="Kinase-like_dom_sf"/>
</dbReference>
<reference evidence="2 3" key="1">
    <citation type="journal article" date="2019" name="Environ. Microbiol.">
        <title>At the nexus of three kingdoms: the genome of the mycorrhizal fungus Gigaspora margarita provides insights into plant, endobacterial and fungal interactions.</title>
        <authorList>
            <person name="Venice F."/>
            <person name="Ghignone S."/>
            <person name="Salvioli di Fossalunga A."/>
            <person name="Amselem J."/>
            <person name="Novero M."/>
            <person name="Xianan X."/>
            <person name="Sedzielewska Toro K."/>
            <person name="Morin E."/>
            <person name="Lipzen A."/>
            <person name="Grigoriev I.V."/>
            <person name="Henrissat B."/>
            <person name="Martin F.M."/>
            <person name="Bonfante P."/>
        </authorList>
    </citation>
    <scope>NUCLEOTIDE SEQUENCE [LARGE SCALE GENOMIC DNA]</scope>
    <source>
        <strain evidence="2 3">BEG34</strain>
    </source>
</reference>
<dbReference type="GO" id="GO:0004674">
    <property type="term" value="F:protein serine/threonine kinase activity"/>
    <property type="evidence" value="ECO:0007669"/>
    <property type="project" value="TreeGrafter"/>
</dbReference>
<dbReference type="Proteomes" id="UP000439903">
    <property type="component" value="Unassembled WGS sequence"/>
</dbReference>
<evidence type="ECO:0000259" key="1">
    <source>
        <dbReference type="PROSITE" id="PS50011"/>
    </source>
</evidence>
<dbReference type="Pfam" id="PF07714">
    <property type="entry name" value="PK_Tyr_Ser-Thr"/>
    <property type="match status" value="1"/>
</dbReference>
<dbReference type="InterPro" id="IPR001245">
    <property type="entry name" value="Ser-Thr/Tyr_kinase_cat_dom"/>
</dbReference>
<comment type="caution">
    <text evidence="2">The sequence shown here is derived from an EMBL/GenBank/DDBJ whole genome shotgun (WGS) entry which is preliminary data.</text>
</comment>
<dbReference type="AlphaFoldDB" id="A0A8H4EM28"/>
<keyword evidence="2" id="KW-0808">Transferase</keyword>
<dbReference type="InterPro" id="IPR000719">
    <property type="entry name" value="Prot_kinase_dom"/>
</dbReference>
<accession>A0A8H4EM28</accession>
<dbReference type="OrthoDB" id="2433668at2759"/>
<dbReference type="InterPro" id="IPR051681">
    <property type="entry name" value="Ser/Thr_Kinases-Pseudokinases"/>
</dbReference>
<dbReference type="SUPFAM" id="SSF56112">
    <property type="entry name" value="Protein kinase-like (PK-like)"/>
    <property type="match status" value="1"/>
</dbReference>
<organism evidence="2 3">
    <name type="scientific">Gigaspora margarita</name>
    <dbReference type="NCBI Taxonomy" id="4874"/>
    <lineage>
        <taxon>Eukaryota</taxon>
        <taxon>Fungi</taxon>
        <taxon>Fungi incertae sedis</taxon>
        <taxon>Mucoromycota</taxon>
        <taxon>Glomeromycotina</taxon>
        <taxon>Glomeromycetes</taxon>
        <taxon>Diversisporales</taxon>
        <taxon>Gigasporaceae</taxon>
        <taxon>Gigaspora</taxon>
    </lineage>
</organism>